<feature type="region of interest" description="Disordered" evidence="1">
    <location>
        <begin position="1"/>
        <end position="80"/>
    </location>
</feature>
<organism evidence="2 3">
    <name type="scientific">Gulo gulo</name>
    <name type="common">Wolverine</name>
    <name type="synonym">Gluton</name>
    <dbReference type="NCBI Taxonomy" id="48420"/>
    <lineage>
        <taxon>Eukaryota</taxon>
        <taxon>Metazoa</taxon>
        <taxon>Chordata</taxon>
        <taxon>Craniata</taxon>
        <taxon>Vertebrata</taxon>
        <taxon>Euteleostomi</taxon>
        <taxon>Mammalia</taxon>
        <taxon>Eutheria</taxon>
        <taxon>Laurasiatheria</taxon>
        <taxon>Carnivora</taxon>
        <taxon>Caniformia</taxon>
        <taxon>Musteloidea</taxon>
        <taxon>Mustelidae</taxon>
        <taxon>Guloninae</taxon>
        <taxon>Gulo</taxon>
    </lineage>
</organism>
<keyword evidence="3" id="KW-1185">Reference proteome</keyword>
<accession>A0A9X9M3G0</accession>
<reference evidence="2 3" key="1">
    <citation type="submission" date="2018-10" db="EMBL/GenBank/DDBJ databases">
        <authorList>
            <person name="Ekblom R."/>
            <person name="Jareborg N."/>
        </authorList>
    </citation>
    <scope>NUCLEOTIDE SEQUENCE [LARGE SCALE GENOMIC DNA]</scope>
    <source>
        <tissue evidence="2">Muscle</tissue>
    </source>
</reference>
<feature type="non-terminal residue" evidence="2">
    <location>
        <position position="1"/>
    </location>
</feature>
<evidence type="ECO:0000256" key="1">
    <source>
        <dbReference type="SAM" id="MobiDB-lite"/>
    </source>
</evidence>
<dbReference type="AlphaFoldDB" id="A0A9X9M3G0"/>
<gene>
    <name evidence="2" type="ORF">BN2614_LOCUS1</name>
</gene>
<dbReference type="Proteomes" id="UP000269945">
    <property type="component" value="Unassembled WGS sequence"/>
</dbReference>
<protein>
    <submittedName>
        <fullName evidence="2">Uncharacterized protein</fullName>
    </submittedName>
</protein>
<evidence type="ECO:0000313" key="3">
    <source>
        <dbReference type="Proteomes" id="UP000269945"/>
    </source>
</evidence>
<comment type="caution">
    <text evidence="2">The sequence shown here is derived from an EMBL/GenBank/DDBJ whole genome shotgun (WGS) entry which is preliminary data.</text>
</comment>
<name>A0A9X9M3G0_GULGU</name>
<evidence type="ECO:0000313" key="2">
    <source>
        <dbReference type="EMBL" id="VCX31324.1"/>
    </source>
</evidence>
<dbReference type="EMBL" id="CYRY02040977">
    <property type="protein sequence ID" value="VCX31324.1"/>
    <property type="molecule type" value="Genomic_DNA"/>
</dbReference>
<proteinExistence type="predicted"/>
<feature type="compositionally biased region" description="Pro residues" evidence="1">
    <location>
        <begin position="61"/>
        <end position="72"/>
    </location>
</feature>
<sequence length="105" mass="11341">QPQGGPREARVALPGDSRTAWQVEPNAALPCAQQRDGRSSRPRAAEGPPVLHGPGGRPFLFPQPVPDPPQDPPLLQRGEFPDSPHFVYVCEGRAGRRTLPPAWPA</sequence>